<keyword evidence="3" id="KW-1185">Reference proteome</keyword>
<dbReference type="Proteomes" id="UP001066276">
    <property type="component" value="Chromosome 2_2"/>
</dbReference>
<organism evidence="2 3">
    <name type="scientific">Pleurodeles waltl</name>
    <name type="common">Iberian ribbed newt</name>
    <dbReference type="NCBI Taxonomy" id="8319"/>
    <lineage>
        <taxon>Eukaryota</taxon>
        <taxon>Metazoa</taxon>
        <taxon>Chordata</taxon>
        <taxon>Craniata</taxon>
        <taxon>Vertebrata</taxon>
        <taxon>Euteleostomi</taxon>
        <taxon>Amphibia</taxon>
        <taxon>Batrachia</taxon>
        <taxon>Caudata</taxon>
        <taxon>Salamandroidea</taxon>
        <taxon>Salamandridae</taxon>
        <taxon>Pleurodelinae</taxon>
        <taxon>Pleurodeles</taxon>
    </lineage>
</organism>
<feature type="region of interest" description="Disordered" evidence="1">
    <location>
        <begin position="1"/>
        <end position="91"/>
    </location>
</feature>
<reference evidence="2" key="1">
    <citation type="journal article" date="2022" name="bioRxiv">
        <title>Sequencing and chromosome-scale assembly of the giantPleurodeles waltlgenome.</title>
        <authorList>
            <person name="Brown T."/>
            <person name="Elewa A."/>
            <person name="Iarovenko S."/>
            <person name="Subramanian E."/>
            <person name="Araus A.J."/>
            <person name="Petzold A."/>
            <person name="Susuki M."/>
            <person name="Suzuki K.-i.T."/>
            <person name="Hayashi T."/>
            <person name="Toyoda A."/>
            <person name="Oliveira C."/>
            <person name="Osipova E."/>
            <person name="Leigh N.D."/>
            <person name="Simon A."/>
            <person name="Yun M.H."/>
        </authorList>
    </citation>
    <scope>NUCLEOTIDE SEQUENCE</scope>
    <source>
        <strain evidence="2">20211129_DDA</strain>
        <tissue evidence="2">Liver</tissue>
    </source>
</reference>
<name>A0AAV7URM9_PLEWA</name>
<evidence type="ECO:0000313" key="2">
    <source>
        <dbReference type="EMBL" id="KAJ1191051.1"/>
    </source>
</evidence>
<comment type="caution">
    <text evidence="2">The sequence shown here is derived from an EMBL/GenBank/DDBJ whole genome shotgun (WGS) entry which is preliminary data.</text>
</comment>
<gene>
    <name evidence="2" type="ORF">NDU88_000368</name>
</gene>
<feature type="compositionally biased region" description="Gly residues" evidence="1">
    <location>
        <begin position="79"/>
        <end position="88"/>
    </location>
</feature>
<dbReference type="EMBL" id="JANPWB010000004">
    <property type="protein sequence ID" value="KAJ1191051.1"/>
    <property type="molecule type" value="Genomic_DNA"/>
</dbReference>
<feature type="region of interest" description="Disordered" evidence="1">
    <location>
        <begin position="128"/>
        <end position="152"/>
    </location>
</feature>
<evidence type="ECO:0000313" key="3">
    <source>
        <dbReference type="Proteomes" id="UP001066276"/>
    </source>
</evidence>
<dbReference type="AlphaFoldDB" id="A0AAV7URM9"/>
<accession>A0AAV7URM9</accession>
<sequence>MKREIAVEPAPGAREGAARADGRSAHRIQLRSSPGKSLRRPGSAAGEVRGPSAPRAERRSGAIPTNCAKLCQPERPGHGDGLGAGSGPAGQRDACCTRCSQGCCSSLPASGPSSFHSSPRCVVRSQLRGKGQQQQVPLGAAATVSPVTWRPA</sequence>
<protein>
    <submittedName>
        <fullName evidence="2">Uncharacterized protein</fullName>
    </submittedName>
</protein>
<evidence type="ECO:0000256" key="1">
    <source>
        <dbReference type="SAM" id="MobiDB-lite"/>
    </source>
</evidence>
<proteinExistence type="predicted"/>